<feature type="compositionally biased region" description="Polar residues" evidence="1">
    <location>
        <begin position="1198"/>
        <end position="1210"/>
    </location>
</feature>
<feature type="compositionally biased region" description="Low complexity" evidence="1">
    <location>
        <begin position="622"/>
        <end position="635"/>
    </location>
</feature>
<feature type="compositionally biased region" description="Polar residues" evidence="1">
    <location>
        <begin position="1163"/>
        <end position="1186"/>
    </location>
</feature>
<feature type="compositionally biased region" description="Polar residues" evidence="1">
    <location>
        <begin position="992"/>
        <end position="1018"/>
    </location>
</feature>
<accession>B2W7B6</accession>
<feature type="compositionally biased region" description="Polar residues" evidence="1">
    <location>
        <begin position="1044"/>
        <end position="1053"/>
    </location>
</feature>
<feature type="region of interest" description="Disordered" evidence="1">
    <location>
        <begin position="1374"/>
        <end position="1709"/>
    </location>
</feature>
<gene>
    <name evidence="3" type="ORF">PTRG_05704</name>
</gene>
<reference evidence="4" key="1">
    <citation type="journal article" date="2013" name="G3 (Bethesda)">
        <title>Comparative genomics of a plant-pathogenic fungus, Pyrenophora tritici-repentis, reveals transduplication and the impact of repeat elements on pathogenicity and population divergence.</title>
        <authorList>
            <person name="Manning V.A."/>
            <person name="Pandelova I."/>
            <person name="Dhillon B."/>
            <person name="Wilhelm L.J."/>
            <person name="Goodwin S.B."/>
            <person name="Berlin A.M."/>
            <person name="Figueroa M."/>
            <person name="Freitag M."/>
            <person name="Hane J.K."/>
            <person name="Henrissat B."/>
            <person name="Holman W.H."/>
            <person name="Kodira C.D."/>
            <person name="Martin J."/>
            <person name="Oliver R.P."/>
            <person name="Robbertse B."/>
            <person name="Schackwitz W."/>
            <person name="Schwartz D.C."/>
            <person name="Spatafora J.W."/>
            <person name="Turgeon B.G."/>
            <person name="Yandava C."/>
            <person name="Young S."/>
            <person name="Zhou S."/>
            <person name="Zeng Q."/>
            <person name="Grigoriev I.V."/>
            <person name="Ma L.-J."/>
            <person name="Ciuffetti L.M."/>
        </authorList>
    </citation>
    <scope>NUCLEOTIDE SEQUENCE [LARGE SCALE GENOMIC DNA]</scope>
    <source>
        <strain evidence="4">Pt-1C-BFP</strain>
    </source>
</reference>
<feature type="compositionally biased region" description="Low complexity" evidence="1">
    <location>
        <begin position="1313"/>
        <end position="1323"/>
    </location>
</feature>
<dbReference type="EMBL" id="DS231619">
    <property type="protein sequence ID" value="EDU48624.1"/>
    <property type="molecule type" value="Genomic_DNA"/>
</dbReference>
<dbReference type="OMA" id="WNNYEDD"/>
<feature type="compositionally biased region" description="Basic and acidic residues" evidence="1">
    <location>
        <begin position="1506"/>
        <end position="1579"/>
    </location>
</feature>
<dbReference type="InterPro" id="IPR019236">
    <property type="entry name" value="APP1_cat"/>
</dbReference>
<dbReference type="PROSITE" id="PS00018">
    <property type="entry name" value="EF_HAND_1"/>
    <property type="match status" value="1"/>
</dbReference>
<evidence type="ECO:0000313" key="3">
    <source>
        <dbReference type="EMBL" id="EDU48624.1"/>
    </source>
</evidence>
<evidence type="ECO:0000313" key="4">
    <source>
        <dbReference type="Proteomes" id="UP000001471"/>
    </source>
</evidence>
<dbReference type="InParanoid" id="B2W7B6"/>
<feature type="compositionally biased region" description="Basic residues" evidence="1">
    <location>
        <begin position="1580"/>
        <end position="1589"/>
    </location>
</feature>
<feature type="compositionally biased region" description="Low complexity" evidence="1">
    <location>
        <begin position="1115"/>
        <end position="1124"/>
    </location>
</feature>
<feature type="region of interest" description="Disordered" evidence="1">
    <location>
        <begin position="619"/>
        <end position="651"/>
    </location>
</feature>
<dbReference type="Pfam" id="PF00106">
    <property type="entry name" value="adh_short"/>
    <property type="match status" value="1"/>
</dbReference>
<organism evidence="3 4">
    <name type="scientific">Pyrenophora tritici-repentis (strain Pt-1C-BFP)</name>
    <name type="common">Wheat tan spot fungus</name>
    <name type="synonym">Drechslera tritici-repentis</name>
    <dbReference type="NCBI Taxonomy" id="426418"/>
    <lineage>
        <taxon>Eukaryota</taxon>
        <taxon>Fungi</taxon>
        <taxon>Dikarya</taxon>
        <taxon>Ascomycota</taxon>
        <taxon>Pezizomycotina</taxon>
        <taxon>Dothideomycetes</taxon>
        <taxon>Pleosporomycetidae</taxon>
        <taxon>Pleosporales</taxon>
        <taxon>Pleosporineae</taxon>
        <taxon>Pleosporaceae</taxon>
        <taxon>Pyrenophora</taxon>
    </lineage>
</organism>
<dbReference type="InterPro" id="IPR002347">
    <property type="entry name" value="SDR_fam"/>
</dbReference>
<protein>
    <recommendedName>
        <fullName evidence="2">Phosphatidate phosphatase APP1 catalytic domain-containing protein</fullName>
    </recommendedName>
</protein>
<feature type="compositionally biased region" description="Basic and acidic residues" evidence="1">
    <location>
        <begin position="1662"/>
        <end position="1676"/>
    </location>
</feature>
<feature type="region of interest" description="Disordered" evidence="1">
    <location>
        <begin position="536"/>
        <end position="565"/>
    </location>
</feature>
<feature type="region of interest" description="Disordered" evidence="1">
    <location>
        <begin position="675"/>
        <end position="727"/>
    </location>
</feature>
<dbReference type="GO" id="GO:0008195">
    <property type="term" value="F:phosphatidate phosphatase activity"/>
    <property type="evidence" value="ECO:0007669"/>
    <property type="project" value="InterPro"/>
</dbReference>
<dbReference type="GO" id="GO:0030479">
    <property type="term" value="C:actin cortical patch"/>
    <property type="evidence" value="ECO:0007669"/>
    <property type="project" value="TreeGrafter"/>
</dbReference>
<dbReference type="SUPFAM" id="SSF56784">
    <property type="entry name" value="HAD-like"/>
    <property type="match status" value="1"/>
</dbReference>
<feature type="compositionally biased region" description="Basic and acidic residues" evidence="1">
    <location>
        <begin position="1642"/>
        <end position="1655"/>
    </location>
</feature>
<dbReference type="eggNOG" id="KOG1208">
    <property type="taxonomic scope" value="Eukaryota"/>
</dbReference>
<dbReference type="InterPro" id="IPR036291">
    <property type="entry name" value="NAD(P)-bd_dom_sf"/>
</dbReference>
<dbReference type="InterPro" id="IPR052935">
    <property type="entry name" value="Mg2+_PAP"/>
</dbReference>
<feature type="compositionally biased region" description="Polar residues" evidence="1">
    <location>
        <begin position="691"/>
        <end position="704"/>
    </location>
</feature>
<feature type="compositionally biased region" description="Basic and acidic residues" evidence="1">
    <location>
        <begin position="1590"/>
        <end position="1629"/>
    </location>
</feature>
<feature type="compositionally biased region" description="Polar residues" evidence="1">
    <location>
        <begin position="1233"/>
        <end position="1242"/>
    </location>
</feature>
<dbReference type="PANTHER" id="PTHR28208:SF3">
    <property type="entry name" value="PHOSPHATIDATE PHOSPHATASE APP1"/>
    <property type="match status" value="1"/>
</dbReference>
<feature type="domain" description="Phosphatidate phosphatase APP1 catalytic" evidence="2">
    <location>
        <begin position="829"/>
        <end position="978"/>
    </location>
</feature>
<feature type="compositionally biased region" description="Basic and acidic residues" evidence="1">
    <location>
        <begin position="1374"/>
        <end position="1420"/>
    </location>
</feature>
<feature type="compositionally biased region" description="Polar residues" evidence="1">
    <location>
        <begin position="1285"/>
        <end position="1312"/>
    </location>
</feature>
<sequence length="1709" mass="190940">MAGLFKVFKNKWITPPKEVHEDYSGRNIIVTGATSGVGKEAVFKFAKLGAAKVIIAARDVKKGELTKASVEARLGRKGQLQVWELDMMSYDSVEAFARRATDLDHIDIAILNAGARRARYNQSVHGWEEDLQVNTLSTTLLAILLLPKLKQSKQHTGIIPVLEFVNSGLHQNAIVAPEVRQEPNLLNYFNQEEKHKEGSQYKFSKLFLMYAANKLAEETWSGDVIITSICPGMVNSDLGRDHFFPGVHILAFFLIFLFMRSVSQGANMVLSGTTQGERAHGRFWQHDRIQPTPPSLAGPDMREVGMRIWQEIIDALEKDVPGIRTAVDMALSKPHSCGRFVGWMPKLPFRRKPSAHGPGALLRFLFPRTRARARFHIDKLRHDTLPLLKHRAQSRIYTYILHRQALKLKGKQSIAQRLRGYTRKLGGTSYLEDAARARRQQIAKRTGKKELDETAMTYQESYETREPGSRRRKLAGYLKAANEIRQTYTSQYTSNWSSKEAQYDCDDDTPGAFPDAAIVRSGREEMILFPSYARRHVKRKPEAQPGTVQDVGGQGRDSRDSTGAGDAEFWKQQWNNYEDDNAVVDVDVRGWIYSPHKGQMSRKQRLFIGLARQLVGVQAPPSSLSSSANSSRNTSPQRHGIRERTHMRDAQHDEAIAAREAEEILRKGEREARAAARGAYSERPAQDNDDTQLYRTESGNNMRPNNARAHQLAHRTSKDSMQSDDDIKPLQKRASWNQPSDMSPAELAEANARLMARLRHFLAIPMANTPISVFLYNEDISKQRTVYTDAAGHFSVSVALDFVPTHVRILASDKLSATEEVIITASQGISVISDIDDTIKHSAIGSGAREIFRNVFIRDLVDLTIDGVREWYNRMAEMGVKFHYVSNSPWQLYPVISKYFSLAGLPLGSFHLKQYSGMLQGIFEPVAERKKVTLDKIARDFPERNFILIGDSGEADLEVYTDFVLENPGRVVAVFIRDVTTPKSPSFFDPSTGFTPNKRFSTSSSPQRTGGENSNPSSKARPPSEETDPELKAAIAASLRDMNSDNTTRSDSMFPQFDREQRPRLSERKISPKSGSQHGSSKLIDLSSEDEFDESPMLRRFNTDTQADNERHRASVASAASTKSVPPPPKKPVALRSPSSDATSLNTLSSTKPQPPKPRKPSNIVNQPSPLAQQESAPRNPGSSTWPRPPVGPKPAMSYQSQAPEDQQSYAGMARDKLWSVYNNMPALRSTEEPSFNASTLEVSGVRKAPPPPPPRRGNRDTAASAASYMGSKASSAWQHAPSMPYTSRPQIASAQTSQPFSTATPRQGINRSSTGSTLGGSTNEPTGTKKEQLWRQRWAHAERVLQEQGVVLRSWRVGEDIMDEAEHIIKEAEKKFKKDEQQSNDRRRSENVSNDVKRSGNEWTIRRHLEETNYQDHKQSSSRRNAKPNMPSSKGKPTDPKLREKVKEEVKNETNKDGGGKGQWSAWKASKLSKEYEKKGGGYENEAGSKNEPKKGAPKKKAEGKKKAEEKEVEEGKAGEKEEDKNEAKDDKNNEDKVDAKELQTADANKKDEAKEEKADAKESSTKEKPKKDTAKKEAPKKKGQGKKTAKDDKEESNADTKEASAKADKIDAEDEKDNKEDVSNEKEEEKEEAPPSAQKPKADAATKKSESKAGAKSKAKKGETKAKERAEGTRKSSRVAGKRKTYDDDEDDDEEDKPAKKTKKTKA</sequence>
<name>B2W7B6_PYRTR</name>
<evidence type="ECO:0000256" key="1">
    <source>
        <dbReference type="SAM" id="MobiDB-lite"/>
    </source>
</evidence>
<feature type="compositionally biased region" description="Basic and acidic residues" evidence="1">
    <location>
        <begin position="1473"/>
        <end position="1496"/>
    </location>
</feature>
<dbReference type="PANTHER" id="PTHR28208">
    <property type="entry name" value="PHOSPHATIDATE PHOSPHATASE APP1"/>
    <property type="match status" value="1"/>
</dbReference>
<proteinExistence type="predicted"/>
<feature type="compositionally biased region" description="Basic and acidic residues" evidence="1">
    <location>
        <begin position="1437"/>
        <end position="1460"/>
    </location>
</feature>
<dbReference type="SUPFAM" id="SSF51735">
    <property type="entry name" value="NAD(P)-binding Rossmann-fold domains"/>
    <property type="match status" value="1"/>
</dbReference>
<feature type="compositionally biased region" description="Acidic residues" evidence="1">
    <location>
        <begin position="1689"/>
        <end position="1698"/>
    </location>
</feature>
<feature type="compositionally biased region" description="Basic and acidic residues" evidence="1">
    <location>
        <begin position="640"/>
        <end position="651"/>
    </location>
</feature>
<dbReference type="Pfam" id="PF09949">
    <property type="entry name" value="APP1_cat"/>
    <property type="match status" value="1"/>
</dbReference>
<dbReference type="InterPro" id="IPR018247">
    <property type="entry name" value="EF_Hand_1_Ca_BS"/>
</dbReference>
<dbReference type="STRING" id="426418.B2W7B6"/>
<dbReference type="OrthoDB" id="2117591at2759"/>
<dbReference type="PRINTS" id="PR00081">
    <property type="entry name" value="GDHRDH"/>
</dbReference>
<dbReference type="InterPro" id="IPR036412">
    <property type="entry name" value="HAD-like_sf"/>
</dbReference>
<feature type="region of interest" description="Disordered" evidence="1">
    <location>
        <begin position="1229"/>
        <end position="1335"/>
    </location>
</feature>
<evidence type="ECO:0000259" key="2">
    <source>
        <dbReference type="Pfam" id="PF09949"/>
    </source>
</evidence>
<feature type="compositionally biased region" description="Basic and acidic residues" evidence="1">
    <location>
        <begin position="1057"/>
        <end position="1070"/>
    </location>
</feature>
<dbReference type="HOGENOM" id="CLU_246234_0_0_1"/>
<feature type="region of interest" description="Disordered" evidence="1">
    <location>
        <begin position="986"/>
        <end position="1212"/>
    </location>
</feature>
<feature type="compositionally biased region" description="Polar residues" evidence="1">
    <location>
        <begin position="1137"/>
        <end position="1152"/>
    </location>
</feature>
<dbReference type="Gene3D" id="3.40.50.720">
    <property type="entry name" value="NAD(P)-binding Rossmann-like Domain"/>
    <property type="match status" value="1"/>
</dbReference>
<dbReference type="Proteomes" id="UP000001471">
    <property type="component" value="Unassembled WGS sequence"/>
</dbReference>